<dbReference type="PATRIC" id="fig|471514.4.peg.1679"/>
<protein>
    <submittedName>
        <fullName evidence="1">Uncharacterized protein</fullName>
    </submittedName>
</protein>
<name>A0A0N8PN80_9BACL</name>
<organism evidence="1 2">
    <name type="scientific">Alicyclobacillus ferrooxydans</name>
    <dbReference type="NCBI Taxonomy" id="471514"/>
    <lineage>
        <taxon>Bacteria</taxon>
        <taxon>Bacillati</taxon>
        <taxon>Bacillota</taxon>
        <taxon>Bacilli</taxon>
        <taxon>Bacillales</taxon>
        <taxon>Alicyclobacillaceae</taxon>
        <taxon>Alicyclobacillus</taxon>
    </lineage>
</organism>
<proteinExistence type="predicted"/>
<evidence type="ECO:0000313" key="2">
    <source>
        <dbReference type="Proteomes" id="UP000050482"/>
    </source>
</evidence>
<dbReference type="AlphaFoldDB" id="A0A0N8PN80"/>
<keyword evidence="2" id="KW-1185">Reference proteome</keyword>
<dbReference type="Proteomes" id="UP000050482">
    <property type="component" value="Unassembled WGS sequence"/>
</dbReference>
<sequence length="138" mass="15242">MRSETAHPVESIGSAIQFITSLVQQKRQAGEDIFQVDLRAKLNSGDIYDAYEAIGRSAVAEDILEEKSCGPLAALFLYFKPSEDPTLLRQHIGEMFDEAYVEGFQDGFALVVSDAATEQDSLYVRGVYDEVMAHAAVF</sequence>
<accession>A0A0N8PN80</accession>
<comment type="caution">
    <text evidence="1">The sequence shown here is derived from an EMBL/GenBank/DDBJ whole genome shotgun (WGS) entry which is preliminary data.</text>
</comment>
<reference evidence="1 2" key="1">
    <citation type="submission" date="2015-09" db="EMBL/GenBank/DDBJ databases">
        <title>Draft genome sequence of Alicyclobacillus ferrooxydans DSM 22381.</title>
        <authorList>
            <person name="Hemp J."/>
        </authorList>
    </citation>
    <scope>NUCLEOTIDE SEQUENCE [LARGE SCALE GENOMIC DNA]</scope>
    <source>
        <strain evidence="1 2">TC-34</strain>
    </source>
</reference>
<evidence type="ECO:0000313" key="1">
    <source>
        <dbReference type="EMBL" id="KPV40781.1"/>
    </source>
</evidence>
<gene>
    <name evidence="1" type="ORF">AN477_20910</name>
</gene>
<dbReference type="RefSeq" id="WP_054971131.1">
    <property type="nucleotide sequence ID" value="NZ_LJCO01000096.1"/>
</dbReference>
<dbReference type="EMBL" id="LJCO01000096">
    <property type="protein sequence ID" value="KPV40781.1"/>
    <property type="molecule type" value="Genomic_DNA"/>
</dbReference>